<protein>
    <submittedName>
        <fullName evidence="1">Uncharacterized protein</fullName>
    </submittedName>
</protein>
<name>L8WR18_THACA</name>
<dbReference type="Proteomes" id="UP000011668">
    <property type="component" value="Unassembled WGS sequence"/>
</dbReference>
<dbReference type="EMBL" id="AFRT01002053">
    <property type="protein sequence ID" value="ELU38769.1"/>
    <property type="molecule type" value="Genomic_DNA"/>
</dbReference>
<keyword evidence="2" id="KW-1185">Reference proteome</keyword>
<organism evidence="1 2">
    <name type="scientific">Thanatephorus cucumeris (strain AG1-IA)</name>
    <name type="common">Rice sheath blight fungus</name>
    <name type="synonym">Rhizoctonia solani</name>
    <dbReference type="NCBI Taxonomy" id="983506"/>
    <lineage>
        <taxon>Eukaryota</taxon>
        <taxon>Fungi</taxon>
        <taxon>Dikarya</taxon>
        <taxon>Basidiomycota</taxon>
        <taxon>Agaricomycotina</taxon>
        <taxon>Agaricomycetes</taxon>
        <taxon>Cantharellales</taxon>
        <taxon>Ceratobasidiaceae</taxon>
        <taxon>Rhizoctonia</taxon>
        <taxon>Rhizoctonia solani AG-1</taxon>
    </lineage>
</organism>
<gene>
    <name evidence="1" type="ORF">AG1IA_07205</name>
</gene>
<dbReference type="HOGENOM" id="CLU_2980712_0_0_1"/>
<evidence type="ECO:0000313" key="2">
    <source>
        <dbReference type="Proteomes" id="UP000011668"/>
    </source>
</evidence>
<sequence length="58" mass="6783">MIQLLTPPRTRLCDPHRYCRCYANHPAPKSLTRCLAHRRRAGCGRDQVYEFHAFGLEV</sequence>
<reference evidence="1 2" key="1">
    <citation type="journal article" date="2013" name="Nat. Commun.">
        <title>The evolution and pathogenic mechanisms of the rice sheath blight pathogen.</title>
        <authorList>
            <person name="Zheng A."/>
            <person name="Lin R."/>
            <person name="Xu L."/>
            <person name="Qin P."/>
            <person name="Tang C."/>
            <person name="Ai P."/>
            <person name="Zhang D."/>
            <person name="Liu Y."/>
            <person name="Sun Z."/>
            <person name="Feng H."/>
            <person name="Wang Y."/>
            <person name="Chen Y."/>
            <person name="Liang X."/>
            <person name="Fu R."/>
            <person name="Li Q."/>
            <person name="Zhang J."/>
            <person name="Yu X."/>
            <person name="Xie Z."/>
            <person name="Ding L."/>
            <person name="Guan P."/>
            <person name="Tang J."/>
            <person name="Liang Y."/>
            <person name="Wang S."/>
            <person name="Deng Q."/>
            <person name="Li S."/>
            <person name="Zhu J."/>
            <person name="Wang L."/>
            <person name="Liu H."/>
            <person name="Li P."/>
        </authorList>
    </citation>
    <scope>NUCLEOTIDE SEQUENCE [LARGE SCALE GENOMIC DNA]</scope>
    <source>
        <strain evidence="2">AG-1 IA</strain>
    </source>
</reference>
<evidence type="ECO:0000313" key="1">
    <source>
        <dbReference type="EMBL" id="ELU38769.1"/>
    </source>
</evidence>
<dbReference type="AlphaFoldDB" id="L8WR18"/>
<proteinExistence type="predicted"/>
<comment type="caution">
    <text evidence="1">The sequence shown here is derived from an EMBL/GenBank/DDBJ whole genome shotgun (WGS) entry which is preliminary data.</text>
</comment>
<accession>L8WR18</accession>